<evidence type="ECO:0000313" key="1">
    <source>
        <dbReference type="EMBL" id="QGX95295.1"/>
    </source>
</evidence>
<dbReference type="AlphaFoldDB" id="A0A6B9F4A7"/>
<reference evidence="1 2" key="1">
    <citation type="submission" date="2018-12" db="EMBL/GenBank/DDBJ databases">
        <title>Complete genome sequence of Haloplanus rallus MBLA0036.</title>
        <authorList>
            <person name="Nam Y.-d."/>
            <person name="Kang J."/>
            <person name="Chung W.-H."/>
            <person name="Park Y.S."/>
        </authorList>
    </citation>
    <scope>NUCLEOTIDE SEQUENCE [LARGE SCALE GENOMIC DNA]</scope>
    <source>
        <strain evidence="1 2">MBLA0036</strain>
    </source>
</reference>
<dbReference type="KEGG" id="hra:EI982_11065"/>
<dbReference type="Proteomes" id="UP000428325">
    <property type="component" value="Chromosome"/>
</dbReference>
<proteinExistence type="predicted"/>
<gene>
    <name evidence="1" type="ORF">EI982_11065</name>
</gene>
<dbReference type="InterPro" id="IPR058716">
    <property type="entry name" value="WNWW_dom-containing"/>
</dbReference>
<dbReference type="RefSeq" id="WP_157689754.1">
    <property type="nucleotide sequence ID" value="NZ_CP034345.1"/>
</dbReference>
<name>A0A6B9F4A7_9EURY</name>
<dbReference type="Pfam" id="PF26484">
    <property type="entry name" value="WNWW"/>
    <property type="match status" value="1"/>
</dbReference>
<dbReference type="GeneID" id="43370088"/>
<sequence length="96" mass="10417">MDEERLDAALADAFDAGAGERRAVVRAARDLTDSGRLTTDRGTAPDAETVVAELADAPDGASLAERWNWWVGALDVAYGGYAEFRINRYEGNDRRG</sequence>
<protein>
    <submittedName>
        <fullName evidence="1">Uncharacterized protein</fullName>
    </submittedName>
</protein>
<evidence type="ECO:0000313" key="2">
    <source>
        <dbReference type="Proteomes" id="UP000428325"/>
    </source>
</evidence>
<keyword evidence="2" id="KW-1185">Reference proteome</keyword>
<accession>A0A6B9F4A7</accession>
<dbReference type="OrthoDB" id="197908at2157"/>
<organism evidence="1 2">
    <name type="scientific">Haloplanus rallus</name>
    <dbReference type="NCBI Taxonomy" id="1816183"/>
    <lineage>
        <taxon>Archaea</taxon>
        <taxon>Methanobacteriati</taxon>
        <taxon>Methanobacteriota</taxon>
        <taxon>Stenosarchaea group</taxon>
        <taxon>Halobacteria</taxon>
        <taxon>Halobacteriales</taxon>
        <taxon>Haloferacaceae</taxon>
        <taxon>Haloplanus</taxon>
    </lineage>
</organism>
<dbReference type="EMBL" id="CP034345">
    <property type="protein sequence ID" value="QGX95295.1"/>
    <property type="molecule type" value="Genomic_DNA"/>
</dbReference>